<dbReference type="AlphaFoldDB" id="A0A2T7BD52"/>
<protein>
    <submittedName>
        <fullName evidence="1">Uncharacterized protein</fullName>
    </submittedName>
</protein>
<accession>A0A2T7BD52</accession>
<reference evidence="1 2" key="1">
    <citation type="submission" date="2018-04" db="EMBL/GenBank/DDBJ databases">
        <title>Chitinophaga fuyangensis sp. nov., isolated from soil in a chemical factory.</title>
        <authorList>
            <person name="Chen K."/>
        </authorList>
    </citation>
    <scope>NUCLEOTIDE SEQUENCE [LARGE SCALE GENOMIC DNA]</scope>
    <source>
        <strain evidence="1 2">LY-1</strain>
    </source>
</reference>
<dbReference type="OrthoDB" id="1113889at2"/>
<sequence>MKPIALVFLIATFMETTSCHEQPHAAQQAGAATDTSYTKGTFGYDLLFLQKKDPGLVVLQQGDAQLLVSPRYQAKVFTSTAAGSQGQSFGWIHYQAFDGPEDAHMNGYGGENRIWLGPEGGRFSLFFAKGAKMEFDNWHTPKAFDTEAWQLVAQKADSVVMEKSMQLTNYAGHAFSLSVRRLVKLLDNSGIDNALHLVRDSSVKAVGYYTENSMTNTGTETWTATTGMPCIWMLDMFNPSPATTIVIPYKAGKPKPATTDYFGEIPADRIRYHDDKVLFFKADGKSRGKLGIHPSRVQPVAGSYDASHQVLTIILFDTDPLGRYLNQEWSTGKEPFSGDAMNAYNDGPLADGSQMGPFYELESVSPAAFLPPGHTHTHRHSVFHFTGNVAGLDRISQQVLGVKLETVQQAF</sequence>
<dbReference type="EMBL" id="QCYK01000003">
    <property type="protein sequence ID" value="PUZ23005.1"/>
    <property type="molecule type" value="Genomic_DNA"/>
</dbReference>
<dbReference type="InterPro" id="IPR046713">
    <property type="entry name" value="DUF6786"/>
</dbReference>
<dbReference type="Proteomes" id="UP000244450">
    <property type="component" value="Unassembled WGS sequence"/>
</dbReference>
<name>A0A2T7BD52_9BACT</name>
<dbReference type="Pfam" id="PF20583">
    <property type="entry name" value="DUF6786"/>
    <property type="match status" value="1"/>
</dbReference>
<keyword evidence="2" id="KW-1185">Reference proteome</keyword>
<gene>
    <name evidence="1" type="ORF">DCC81_21600</name>
</gene>
<organism evidence="1 2">
    <name type="scientific">Chitinophaga parva</name>
    <dbReference type="NCBI Taxonomy" id="2169414"/>
    <lineage>
        <taxon>Bacteria</taxon>
        <taxon>Pseudomonadati</taxon>
        <taxon>Bacteroidota</taxon>
        <taxon>Chitinophagia</taxon>
        <taxon>Chitinophagales</taxon>
        <taxon>Chitinophagaceae</taxon>
        <taxon>Chitinophaga</taxon>
    </lineage>
</organism>
<evidence type="ECO:0000313" key="2">
    <source>
        <dbReference type="Proteomes" id="UP000244450"/>
    </source>
</evidence>
<proteinExistence type="predicted"/>
<evidence type="ECO:0000313" key="1">
    <source>
        <dbReference type="EMBL" id="PUZ23005.1"/>
    </source>
</evidence>
<comment type="caution">
    <text evidence="1">The sequence shown here is derived from an EMBL/GenBank/DDBJ whole genome shotgun (WGS) entry which is preliminary data.</text>
</comment>